<gene>
    <name evidence="3" type="ORF">AB8S09_02060</name>
</gene>
<dbReference type="EC" id="1.20.4.4" evidence="3"/>
<feature type="domain" description="Phosphotyrosine protein phosphatase I" evidence="2">
    <location>
        <begin position="3"/>
        <end position="137"/>
    </location>
</feature>
<dbReference type="SUPFAM" id="SSF52788">
    <property type="entry name" value="Phosphotyrosine protein phosphatases I"/>
    <property type="match status" value="1"/>
</dbReference>
<dbReference type="InterPro" id="IPR036196">
    <property type="entry name" value="Ptyr_pPase_sf"/>
</dbReference>
<dbReference type="InterPro" id="IPR023485">
    <property type="entry name" value="Ptyr_pPase"/>
</dbReference>
<dbReference type="EMBL" id="JBGFFE010000002">
    <property type="protein sequence ID" value="MEY8762437.1"/>
    <property type="molecule type" value="Genomic_DNA"/>
</dbReference>
<keyword evidence="1" id="KW-0059">Arsenical resistance</keyword>
<evidence type="ECO:0000256" key="1">
    <source>
        <dbReference type="ARBA" id="ARBA00022849"/>
    </source>
</evidence>
<protein>
    <submittedName>
        <fullName evidence="3">Arsenate reductase ArsC</fullName>
        <ecNumber evidence="3">1.20.4.4</ecNumber>
    </submittedName>
</protein>
<reference evidence="3 4" key="1">
    <citation type="submission" date="2024-08" db="EMBL/GenBank/DDBJ databases">
        <title>Clostridium lapicellarii sp. nov., and Clostridium renhuaiense sp. nov., two species isolated from the mud in a fermentation cellar used for producing sauce-flavour Chinese liquors.</title>
        <authorList>
            <person name="Yang F."/>
            <person name="Wang H."/>
            <person name="Chen L.Q."/>
            <person name="Zhou N."/>
            <person name="Lu J.J."/>
            <person name="Pu X.X."/>
            <person name="Wan B."/>
            <person name="Wang L."/>
            <person name="Liu S.J."/>
        </authorList>
    </citation>
    <scope>NUCLEOTIDE SEQUENCE [LARGE SCALE GENOMIC DNA]</scope>
    <source>
        <strain evidence="3 4">MT-113</strain>
    </source>
</reference>
<dbReference type="Gene3D" id="3.40.50.2300">
    <property type="match status" value="1"/>
</dbReference>
<dbReference type="GO" id="GO:0030612">
    <property type="term" value="F:arsenate reductase (thioredoxin) activity"/>
    <property type="evidence" value="ECO:0007669"/>
    <property type="project" value="UniProtKB-EC"/>
</dbReference>
<dbReference type="Pfam" id="PF01451">
    <property type="entry name" value="LMWPc"/>
    <property type="match status" value="1"/>
</dbReference>
<keyword evidence="4" id="KW-1185">Reference proteome</keyword>
<dbReference type="CDD" id="cd16345">
    <property type="entry name" value="LMWP_ArsC"/>
    <property type="match status" value="1"/>
</dbReference>
<organism evidence="3 4">
    <name type="scientific">Clostridium lapidicellarium</name>
    <dbReference type="NCBI Taxonomy" id="3240931"/>
    <lineage>
        <taxon>Bacteria</taxon>
        <taxon>Bacillati</taxon>
        <taxon>Bacillota</taxon>
        <taxon>Clostridia</taxon>
        <taxon>Eubacteriales</taxon>
        <taxon>Clostridiaceae</taxon>
        <taxon>Clostridium</taxon>
    </lineage>
</organism>
<sequence length="157" mass="18048">MQKKVLFLCTQNSARSQMAEAILNDKGKGKFIAFSAGNQPADDINIYAKIVMKEMGIDISNYKPKSIQQFLNEEFDFVITLCDKAKNECPTLPNDAIYVHWGITDPRDFKGNEEETVNHFKKIRNELAKRINLFIALPIDKLDKVTLRKRLDEIILK</sequence>
<dbReference type="PANTHER" id="PTHR43428:SF1">
    <property type="entry name" value="ARSENATE REDUCTASE"/>
    <property type="match status" value="1"/>
</dbReference>
<dbReference type="RefSeq" id="WP_179978080.1">
    <property type="nucleotide sequence ID" value="NZ_JBGFFE010000002.1"/>
</dbReference>
<dbReference type="PANTHER" id="PTHR43428">
    <property type="entry name" value="ARSENATE REDUCTASE"/>
    <property type="match status" value="1"/>
</dbReference>
<evidence type="ECO:0000259" key="2">
    <source>
        <dbReference type="SMART" id="SM00226"/>
    </source>
</evidence>
<evidence type="ECO:0000313" key="4">
    <source>
        <dbReference type="Proteomes" id="UP001565220"/>
    </source>
</evidence>
<evidence type="ECO:0000313" key="3">
    <source>
        <dbReference type="EMBL" id="MEY8762437.1"/>
    </source>
</evidence>
<name>A0ABV4DUU9_9CLOT</name>
<dbReference type="SMART" id="SM00226">
    <property type="entry name" value="LMWPc"/>
    <property type="match status" value="1"/>
</dbReference>
<dbReference type="Proteomes" id="UP001565220">
    <property type="component" value="Unassembled WGS sequence"/>
</dbReference>
<accession>A0ABV4DUU9</accession>
<comment type="caution">
    <text evidence="3">The sequence shown here is derived from an EMBL/GenBank/DDBJ whole genome shotgun (WGS) entry which is preliminary data.</text>
</comment>
<keyword evidence="3" id="KW-0560">Oxidoreductase</keyword>
<proteinExistence type="predicted"/>